<dbReference type="Proteomes" id="UP001165343">
    <property type="component" value="Unassembled WGS sequence"/>
</dbReference>
<feature type="compositionally biased region" description="Polar residues" evidence="1">
    <location>
        <begin position="84"/>
        <end position="95"/>
    </location>
</feature>
<evidence type="ECO:0000256" key="1">
    <source>
        <dbReference type="SAM" id="MobiDB-lite"/>
    </source>
</evidence>
<name>A0ABT0RHB4_9SPHN</name>
<reference evidence="2" key="1">
    <citation type="submission" date="2022-05" db="EMBL/GenBank/DDBJ databases">
        <authorList>
            <person name="Jo J.-H."/>
            <person name="Im W.-T."/>
        </authorList>
    </citation>
    <scope>NUCLEOTIDE SEQUENCE</scope>
    <source>
        <strain evidence="2">RG327</strain>
    </source>
</reference>
<organism evidence="2 3">
    <name type="scientific">Sphingomonas anseongensis</name>
    <dbReference type="NCBI Taxonomy" id="2908207"/>
    <lineage>
        <taxon>Bacteria</taxon>
        <taxon>Pseudomonadati</taxon>
        <taxon>Pseudomonadota</taxon>
        <taxon>Alphaproteobacteria</taxon>
        <taxon>Sphingomonadales</taxon>
        <taxon>Sphingomonadaceae</taxon>
        <taxon>Sphingomonas</taxon>
    </lineage>
</organism>
<evidence type="ECO:0000313" key="3">
    <source>
        <dbReference type="Proteomes" id="UP001165343"/>
    </source>
</evidence>
<feature type="region of interest" description="Disordered" evidence="1">
    <location>
        <begin position="31"/>
        <end position="60"/>
    </location>
</feature>
<gene>
    <name evidence="2" type="ORF">LZ519_10105</name>
</gene>
<dbReference type="EMBL" id="JAMGBC010000001">
    <property type="protein sequence ID" value="MCL6679662.1"/>
    <property type="molecule type" value="Genomic_DNA"/>
</dbReference>
<evidence type="ECO:0000313" key="2">
    <source>
        <dbReference type="EMBL" id="MCL6679662.1"/>
    </source>
</evidence>
<protein>
    <submittedName>
        <fullName evidence="2">Uncharacterized protein</fullName>
    </submittedName>
</protein>
<proteinExistence type="predicted"/>
<feature type="region of interest" description="Disordered" evidence="1">
    <location>
        <begin position="74"/>
        <end position="95"/>
    </location>
</feature>
<keyword evidence="3" id="KW-1185">Reference proteome</keyword>
<dbReference type="RefSeq" id="WP_249868545.1">
    <property type="nucleotide sequence ID" value="NZ_JAMGBC010000001.1"/>
</dbReference>
<accession>A0ABT0RHB4</accession>
<comment type="caution">
    <text evidence="2">The sequence shown here is derived from an EMBL/GenBank/DDBJ whole genome shotgun (WGS) entry which is preliminary data.</text>
</comment>
<sequence>MRAIIFILILAVIALLIAVATGFLNISQTREARAPQLSTDGKSVSARGGQTPAFDVETGSVSVGTKQKKVAVPSLEVNPPDGGNQETANATTNGA</sequence>